<accession>A0A7S1SC43</accession>
<keyword evidence="3" id="KW-0479">Metal-binding</keyword>
<evidence type="ECO:0000256" key="5">
    <source>
        <dbReference type="ARBA" id="ARBA00037900"/>
    </source>
</evidence>
<reference evidence="10" key="1">
    <citation type="submission" date="2021-01" db="EMBL/GenBank/DDBJ databases">
        <authorList>
            <person name="Corre E."/>
            <person name="Pelletier E."/>
            <person name="Niang G."/>
            <person name="Scheremetjew M."/>
            <person name="Finn R."/>
            <person name="Kale V."/>
            <person name="Holt S."/>
            <person name="Cochrane G."/>
            <person name="Meng A."/>
            <person name="Brown T."/>
            <person name="Cohen L."/>
        </authorList>
    </citation>
    <scope>NUCLEOTIDE SEQUENCE</scope>
    <source>
        <strain evidence="10">OF101</strain>
    </source>
</reference>
<evidence type="ECO:0000256" key="6">
    <source>
        <dbReference type="ARBA" id="ARBA00039017"/>
    </source>
</evidence>
<evidence type="ECO:0000256" key="8">
    <source>
        <dbReference type="SAM" id="MobiDB-lite"/>
    </source>
</evidence>
<evidence type="ECO:0000256" key="3">
    <source>
        <dbReference type="ARBA" id="ARBA00022723"/>
    </source>
</evidence>
<comment type="pathway">
    <text evidence="5">Cofactor biosynthesis; nicotinate biosynthesis; nicotinate from nicotinamide: step 1/1.</text>
</comment>
<sequence>MPGVPESKLESWNMSGDHSPLFSEYLKLSNTAGWHDLLSTDAVSISSKDALIVVDMQNDFLPIDDDNPMGGAFGVAEGGHIAGLIVQLMEHFAAAGATVVATRDYHPVDHCSFIPHGGPFPPHCVQGHVGSHFYKPIGECITKLRSLGRNAEIVFKGFHEDIDSFGSFQYPDHKDSFERVSNRPHAPCGLHGCSTLAVWTGAVKLKCSNCDEDLNAPPDVLSCHRRKTLADLLKEHNVERIFACGLAMDYCVLDTCINSIHAGFKQATLIMDAARAAYLPGIGQHGSGFLQDPVDLRKKMLAAGVRIMPSCACLPDMAVHHPLSFQELSSEIFPEQLGPYALITSPRLRLTIDVKAATYLALAPEAEIQDLRLYNVEPSGKIGPFAPITLDHASRAALEIPESAKNFAWGYPPNTGNFDEKARGYFSITTPAAAFFVFGGFIYTDDKGQVVAVMALSLGSGLQFKPAVKWRAKYSACLESRWQPVPVPLMKKKGAKLYAWVNPGEVLTSSDNESWTNAKHGSFVYLFHDNPLEEDDRDVYFQVFDKREVMKTTLGRMSRIMPTLPALGQAEPSPELSPVVRFAGAEAEPEAETSPQAISEEKPAKCCVIS</sequence>
<dbReference type="InterPro" id="IPR036380">
    <property type="entry name" value="Isochorismatase-like_sf"/>
</dbReference>
<keyword evidence="4" id="KW-0378">Hydrolase</keyword>
<feature type="region of interest" description="Disordered" evidence="8">
    <location>
        <begin position="584"/>
        <end position="610"/>
    </location>
</feature>
<dbReference type="PANTHER" id="PTHR11080:SF2">
    <property type="entry name" value="LD05707P"/>
    <property type="match status" value="1"/>
</dbReference>
<dbReference type="GO" id="GO:0019363">
    <property type="term" value="P:pyridine nucleotide biosynthetic process"/>
    <property type="evidence" value="ECO:0007669"/>
    <property type="project" value="UniProtKB-KW"/>
</dbReference>
<proteinExistence type="inferred from homology"/>
<evidence type="ECO:0000256" key="7">
    <source>
        <dbReference type="ARBA" id="ARBA00043224"/>
    </source>
</evidence>
<dbReference type="SUPFAM" id="SSF52499">
    <property type="entry name" value="Isochorismatase-like hydrolases"/>
    <property type="match status" value="2"/>
</dbReference>
<dbReference type="InterPro" id="IPR052347">
    <property type="entry name" value="Isochorismatase_Nicotinamidase"/>
</dbReference>
<dbReference type="EC" id="3.5.1.19" evidence="6"/>
<dbReference type="GO" id="GO:0046872">
    <property type="term" value="F:metal ion binding"/>
    <property type="evidence" value="ECO:0007669"/>
    <property type="project" value="UniProtKB-KW"/>
</dbReference>
<evidence type="ECO:0000256" key="2">
    <source>
        <dbReference type="ARBA" id="ARBA00022642"/>
    </source>
</evidence>
<dbReference type="Gene3D" id="3.40.50.850">
    <property type="entry name" value="Isochorismatase-like"/>
    <property type="match status" value="1"/>
</dbReference>
<gene>
    <name evidence="10" type="ORF">ACAT0790_LOCUS67338</name>
</gene>
<dbReference type="PANTHER" id="PTHR11080">
    <property type="entry name" value="PYRAZINAMIDASE/NICOTINAMIDASE"/>
    <property type="match status" value="1"/>
</dbReference>
<evidence type="ECO:0000256" key="4">
    <source>
        <dbReference type="ARBA" id="ARBA00022801"/>
    </source>
</evidence>
<dbReference type="EMBL" id="HBGE01112913">
    <property type="protein sequence ID" value="CAD9190563.1"/>
    <property type="molecule type" value="Transcribed_RNA"/>
</dbReference>
<comment type="similarity">
    <text evidence="1">Belongs to the isochorismatase family.</text>
</comment>
<protein>
    <recommendedName>
        <fullName evidence="6">nicotinamidase</fullName>
        <ecNumber evidence="6">3.5.1.19</ecNumber>
    </recommendedName>
    <alternativeName>
        <fullName evidence="7">Nicotinamide deamidase</fullName>
    </alternativeName>
</protein>
<dbReference type="AlphaFoldDB" id="A0A7S1SC43"/>
<name>A0A7S1SC43_ALECA</name>
<dbReference type="InterPro" id="IPR000868">
    <property type="entry name" value="Isochorismatase-like_dom"/>
</dbReference>
<evidence type="ECO:0000313" key="10">
    <source>
        <dbReference type="EMBL" id="CAD9190563.1"/>
    </source>
</evidence>
<organism evidence="10">
    <name type="scientific">Alexandrium catenella</name>
    <name type="common">Red tide dinoflagellate</name>
    <name type="synonym">Gonyaulax catenella</name>
    <dbReference type="NCBI Taxonomy" id="2925"/>
    <lineage>
        <taxon>Eukaryota</taxon>
        <taxon>Sar</taxon>
        <taxon>Alveolata</taxon>
        <taxon>Dinophyceae</taxon>
        <taxon>Gonyaulacales</taxon>
        <taxon>Pyrocystaceae</taxon>
        <taxon>Alexandrium</taxon>
    </lineage>
</organism>
<evidence type="ECO:0000256" key="1">
    <source>
        <dbReference type="ARBA" id="ARBA00006336"/>
    </source>
</evidence>
<feature type="domain" description="Isochorismatase-like" evidence="9">
    <location>
        <begin position="50"/>
        <end position="136"/>
    </location>
</feature>
<dbReference type="GO" id="GO:0008936">
    <property type="term" value="F:nicotinamidase activity"/>
    <property type="evidence" value="ECO:0007669"/>
    <property type="project" value="UniProtKB-EC"/>
</dbReference>
<keyword evidence="2" id="KW-0662">Pyridine nucleotide biosynthesis</keyword>
<evidence type="ECO:0000259" key="9">
    <source>
        <dbReference type="Pfam" id="PF00857"/>
    </source>
</evidence>
<dbReference type="Pfam" id="PF00857">
    <property type="entry name" value="Isochorismatase"/>
    <property type="match status" value="1"/>
</dbReference>